<organism evidence="1 2">
    <name type="scientific">Racocetra persica</name>
    <dbReference type="NCBI Taxonomy" id="160502"/>
    <lineage>
        <taxon>Eukaryota</taxon>
        <taxon>Fungi</taxon>
        <taxon>Fungi incertae sedis</taxon>
        <taxon>Mucoromycota</taxon>
        <taxon>Glomeromycotina</taxon>
        <taxon>Glomeromycetes</taxon>
        <taxon>Diversisporales</taxon>
        <taxon>Gigasporaceae</taxon>
        <taxon>Racocetra</taxon>
    </lineage>
</organism>
<comment type="caution">
    <text evidence="1">The sequence shown here is derived from an EMBL/GenBank/DDBJ whole genome shotgun (WGS) entry which is preliminary data.</text>
</comment>
<feature type="non-terminal residue" evidence="1">
    <location>
        <position position="59"/>
    </location>
</feature>
<dbReference type="Proteomes" id="UP000789920">
    <property type="component" value="Unassembled WGS sequence"/>
</dbReference>
<gene>
    <name evidence="1" type="ORF">RPERSI_LOCUS27816</name>
</gene>
<evidence type="ECO:0000313" key="1">
    <source>
        <dbReference type="EMBL" id="CAG8830462.1"/>
    </source>
</evidence>
<keyword evidence="2" id="KW-1185">Reference proteome</keyword>
<sequence>INDQFGISSVSKTYGIKNMYKDFNYKDDVMRVENKLSVLEMQASDIIHNIVNTSQKESQ</sequence>
<reference evidence="1" key="1">
    <citation type="submission" date="2021-06" db="EMBL/GenBank/DDBJ databases">
        <authorList>
            <person name="Kallberg Y."/>
            <person name="Tangrot J."/>
            <person name="Rosling A."/>
        </authorList>
    </citation>
    <scope>NUCLEOTIDE SEQUENCE</scope>
    <source>
        <strain evidence="1">MA461A</strain>
    </source>
</reference>
<protein>
    <submittedName>
        <fullName evidence="1">27364_t:CDS:1</fullName>
    </submittedName>
</protein>
<evidence type="ECO:0000313" key="2">
    <source>
        <dbReference type="Proteomes" id="UP000789920"/>
    </source>
</evidence>
<accession>A0ACA9S8E5</accession>
<dbReference type="EMBL" id="CAJVQC010099191">
    <property type="protein sequence ID" value="CAG8830462.1"/>
    <property type="molecule type" value="Genomic_DNA"/>
</dbReference>
<name>A0ACA9S8E5_9GLOM</name>
<feature type="non-terminal residue" evidence="1">
    <location>
        <position position="1"/>
    </location>
</feature>
<proteinExistence type="predicted"/>